<feature type="transmembrane region" description="Helical" evidence="5">
    <location>
        <begin position="94"/>
        <end position="122"/>
    </location>
</feature>
<comment type="caution">
    <text evidence="6">The sequence shown here is derived from an EMBL/GenBank/DDBJ whole genome shotgun (WGS) entry which is preliminary data.</text>
</comment>
<dbReference type="GO" id="GO:0030026">
    <property type="term" value="P:intracellular manganese ion homeostasis"/>
    <property type="evidence" value="ECO:0007669"/>
    <property type="project" value="InterPro"/>
</dbReference>
<dbReference type="GO" id="GO:0012505">
    <property type="term" value="C:endomembrane system"/>
    <property type="evidence" value="ECO:0007669"/>
    <property type="project" value="UniProtKB-SubCell"/>
</dbReference>
<feature type="transmembrane region" description="Helical" evidence="5">
    <location>
        <begin position="128"/>
        <end position="151"/>
    </location>
</feature>
<evidence type="ECO:0000256" key="2">
    <source>
        <dbReference type="ARBA" id="ARBA00022692"/>
    </source>
</evidence>
<evidence type="ECO:0000256" key="5">
    <source>
        <dbReference type="SAM" id="Phobius"/>
    </source>
</evidence>
<evidence type="ECO:0000313" key="7">
    <source>
        <dbReference type="Proteomes" id="UP000316253"/>
    </source>
</evidence>
<dbReference type="Pfam" id="PF01988">
    <property type="entry name" value="VIT1"/>
    <property type="match status" value="2"/>
</dbReference>
<feature type="transmembrane region" description="Helical" evidence="5">
    <location>
        <begin position="50"/>
        <end position="73"/>
    </location>
</feature>
<proteinExistence type="predicted"/>
<dbReference type="AlphaFoldDB" id="A0A554JE94"/>
<name>A0A554JE94_9BACT</name>
<dbReference type="PANTHER" id="PTHR31851">
    <property type="entry name" value="FE(2+)/MN(2+) TRANSPORTER PCL1"/>
    <property type="match status" value="1"/>
</dbReference>
<gene>
    <name evidence="6" type="ORF">CEO22_20</name>
</gene>
<dbReference type="EMBL" id="VMFD01000001">
    <property type="protein sequence ID" value="TSC66614.1"/>
    <property type="molecule type" value="Genomic_DNA"/>
</dbReference>
<dbReference type="Proteomes" id="UP000316253">
    <property type="component" value="Unassembled WGS sequence"/>
</dbReference>
<evidence type="ECO:0000256" key="4">
    <source>
        <dbReference type="ARBA" id="ARBA00023136"/>
    </source>
</evidence>
<keyword evidence="2 5" id="KW-0812">Transmembrane</keyword>
<accession>A0A554JE94</accession>
<feature type="transmembrane region" description="Helical" evidence="5">
    <location>
        <begin position="163"/>
        <end position="181"/>
    </location>
</feature>
<evidence type="ECO:0000256" key="3">
    <source>
        <dbReference type="ARBA" id="ARBA00022989"/>
    </source>
</evidence>
<dbReference type="GO" id="GO:0005384">
    <property type="term" value="F:manganese ion transmembrane transporter activity"/>
    <property type="evidence" value="ECO:0007669"/>
    <property type="project" value="InterPro"/>
</dbReference>
<dbReference type="InterPro" id="IPR008217">
    <property type="entry name" value="Ccc1_fam"/>
</dbReference>
<keyword evidence="4 5" id="KW-0472">Membrane</keyword>
<protein>
    <recommendedName>
        <fullName evidence="8">VIT family protein</fullName>
    </recommendedName>
</protein>
<comment type="subcellular location">
    <subcellularLocation>
        <location evidence="1">Endomembrane system</location>
        <topology evidence="1">Multi-pass membrane protein</topology>
    </subcellularLocation>
</comment>
<evidence type="ECO:0000313" key="6">
    <source>
        <dbReference type="EMBL" id="TSC66614.1"/>
    </source>
</evidence>
<evidence type="ECO:0000256" key="1">
    <source>
        <dbReference type="ARBA" id="ARBA00004127"/>
    </source>
</evidence>
<reference evidence="6 7" key="1">
    <citation type="submission" date="2017-08" db="EMBL/GenBank/DDBJ databases">
        <title>Mechanisms for carbon and nitrogen cycling indicate functional differentiation within the Candidate Phyla Radiation.</title>
        <authorList>
            <person name="Danczak R.E."/>
            <person name="Johnston M.D."/>
            <person name="Kenah C."/>
            <person name="Slattery M."/>
            <person name="Wrighton K.C."/>
            <person name="Wilkins M.J."/>
        </authorList>
    </citation>
    <scope>NUCLEOTIDE SEQUENCE [LARGE SCALE GENOMIC DNA]</scope>
    <source>
        <strain evidence="6">Gr01-1014_85</strain>
    </source>
</reference>
<keyword evidence="3 5" id="KW-1133">Transmembrane helix</keyword>
<sequence>MKAILARAQNKTQDTLGPFLREVVFGVHDALLTNIGIVTGFVAALSSVRLIVIASMIDLFISAFAMAFGTYLSRISEQQYLEEQLTDSKSVTDILGNPIAGAVVMWFTYVIAGIIPLLPFFFGVSAQSALQIATLLALSVFFLVGLLKGYLTQTSPLKSGLQFLIFGTVAAGIGYLIGTYGQQFLG</sequence>
<evidence type="ECO:0008006" key="8">
    <source>
        <dbReference type="Google" id="ProtNLM"/>
    </source>
</evidence>
<organism evidence="6 7">
    <name type="scientific">Candidatus Berkelbacteria bacterium Gr01-1014_85</name>
    <dbReference type="NCBI Taxonomy" id="2017150"/>
    <lineage>
        <taxon>Bacteria</taxon>
        <taxon>Candidatus Berkelbacteria</taxon>
    </lineage>
</organism>
<feature type="transmembrane region" description="Helical" evidence="5">
    <location>
        <begin position="20"/>
        <end position="44"/>
    </location>
</feature>